<evidence type="ECO:0000256" key="1">
    <source>
        <dbReference type="SAM" id="MobiDB-lite"/>
    </source>
</evidence>
<comment type="caution">
    <text evidence="2">The sequence shown here is derived from an EMBL/GenBank/DDBJ whole genome shotgun (WGS) entry which is preliminary data.</text>
</comment>
<protein>
    <submittedName>
        <fullName evidence="2">Uncharacterized protein</fullName>
    </submittedName>
</protein>
<dbReference type="AlphaFoldDB" id="A0A6L2M3R3"/>
<name>A0A6L2M3R3_TANCI</name>
<gene>
    <name evidence="2" type="ORF">Tci_040601</name>
</gene>
<feature type="compositionally biased region" description="Polar residues" evidence="1">
    <location>
        <begin position="126"/>
        <end position="140"/>
    </location>
</feature>
<reference evidence="2" key="1">
    <citation type="journal article" date="2019" name="Sci. Rep.">
        <title>Draft genome of Tanacetum cinerariifolium, the natural source of mosquito coil.</title>
        <authorList>
            <person name="Yamashiro T."/>
            <person name="Shiraishi A."/>
            <person name="Satake H."/>
            <person name="Nakayama K."/>
        </authorList>
    </citation>
    <scope>NUCLEOTIDE SEQUENCE</scope>
</reference>
<sequence length="140" mass="15278">MIVMIRDDRYWHAMSGDYFLMYNLVRFSILSVARIGMKCANLVRRSTMTQIVSCPLDVLGSFVTKSIVIFSYFHIGSSVVPATNRVSLDLDTSCQNLGAQAAGAAPGIKSIWNSTWRMGGRPGRSSGKTSGNSLTIGYEA</sequence>
<proteinExistence type="predicted"/>
<organism evidence="2">
    <name type="scientific">Tanacetum cinerariifolium</name>
    <name type="common">Dalmatian daisy</name>
    <name type="synonym">Chrysanthemum cinerariifolium</name>
    <dbReference type="NCBI Taxonomy" id="118510"/>
    <lineage>
        <taxon>Eukaryota</taxon>
        <taxon>Viridiplantae</taxon>
        <taxon>Streptophyta</taxon>
        <taxon>Embryophyta</taxon>
        <taxon>Tracheophyta</taxon>
        <taxon>Spermatophyta</taxon>
        <taxon>Magnoliopsida</taxon>
        <taxon>eudicotyledons</taxon>
        <taxon>Gunneridae</taxon>
        <taxon>Pentapetalae</taxon>
        <taxon>asterids</taxon>
        <taxon>campanulids</taxon>
        <taxon>Asterales</taxon>
        <taxon>Asteraceae</taxon>
        <taxon>Asteroideae</taxon>
        <taxon>Anthemideae</taxon>
        <taxon>Anthemidinae</taxon>
        <taxon>Tanacetum</taxon>
    </lineage>
</organism>
<dbReference type="EMBL" id="BKCJ010005784">
    <property type="protein sequence ID" value="GEU68623.1"/>
    <property type="molecule type" value="Genomic_DNA"/>
</dbReference>
<evidence type="ECO:0000313" key="2">
    <source>
        <dbReference type="EMBL" id="GEU68623.1"/>
    </source>
</evidence>
<accession>A0A6L2M3R3</accession>
<feature type="region of interest" description="Disordered" evidence="1">
    <location>
        <begin position="119"/>
        <end position="140"/>
    </location>
</feature>